<feature type="compositionally biased region" description="Basic residues" evidence="1">
    <location>
        <begin position="228"/>
        <end position="240"/>
    </location>
</feature>
<organism evidence="2 3">
    <name type="scientific">Schizopora paradoxa</name>
    <dbReference type="NCBI Taxonomy" id="27342"/>
    <lineage>
        <taxon>Eukaryota</taxon>
        <taxon>Fungi</taxon>
        <taxon>Dikarya</taxon>
        <taxon>Basidiomycota</taxon>
        <taxon>Agaricomycotina</taxon>
        <taxon>Agaricomycetes</taxon>
        <taxon>Hymenochaetales</taxon>
        <taxon>Schizoporaceae</taxon>
        <taxon>Schizopora</taxon>
    </lineage>
</organism>
<dbReference type="InParanoid" id="A0A0H2R8Z7"/>
<dbReference type="OrthoDB" id="3362703at2759"/>
<feature type="compositionally biased region" description="Polar residues" evidence="1">
    <location>
        <begin position="241"/>
        <end position="255"/>
    </location>
</feature>
<name>A0A0H2R8Z7_9AGAM</name>
<dbReference type="Proteomes" id="UP000053477">
    <property type="component" value="Unassembled WGS sequence"/>
</dbReference>
<evidence type="ECO:0000313" key="3">
    <source>
        <dbReference type="Proteomes" id="UP000053477"/>
    </source>
</evidence>
<dbReference type="AlphaFoldDB" id="A0A0H2R8Z7"/>
<sequence length="358" mass="38659">MDADDQEHGAGNVTEPALDEAPSQVEMDVDIEGVVDVEMEDIPTQTRVPTPEDTITVEPAKRLSKKRQPASTNDRGTSSRKRLKKKSAAYDDDDADDDDFELEMRKQMEDKDADDDFIPPSPPPPTKKTTGKKAAGTGAGKKGKPKRGGSKGADIVITMKDERKTAASTSASAATEAVVIPSATIAGGKKRRDTADSVEKQVAAESAVQSRKSVTDASTSPVDPKPTPVKKKLPPIRKNKSLASTAPSSGLSTPSDKPAFPFPMPLHMTVNPASLPNYIKTADVNLADSNVYKELFKSSGTSAPRVGVNPREERHKELSKMRDQAREQRMTLLKVGHEPLTCLESSVIDSFRNRPLTF</sequence>
<feature type="compositionally biased region" description="Acidic residues" evidence="1">
    <location>
        <begin position="90"/>
        <end position="101"/>
    </location>
</feature>
<evidence type="ECO:0000313" key="2">
    <source>
        <dbReference type="EMBL" id="KLO05898.1"/>
    </source>
</evidence>
<feature type="compositionally biased region" description="Basic and acidic residues" evidence="1">
    <location>
        <begin position="310"/>
        <end position="325"/>
    </location>
</feature>
<proteinExistence type="predicted"/>
<gene>
    <name evidence="2" type="ORF">SCHPADRAFT_707379</name>
</gene>
<feature type="region of interest" description="Disordered" evidence="1">
    <location>
        <begin position="1"/>
        <end position="28"/>
    </location>
</feature>
<protein>
    <submittedName>
        <fullName evidence="2">Uncharacterized protein</fullName>
    </submittedName>
</protein>
<feature type="region of interest" description="Disordered" evidence="1">
    <location>
        <begin position="40"/>
        <end position="261"/>
    </location>
</feature>
<feature type="compositionally biased region" description="Basic residues" evidence="1">
    <location>
        <begin position="78"/>
        <end position="87"/>
    </location>
</feature>
<feature type="compositionally biased region" description="Low complexity" evidence="1">
    <location>
        <begin position="166"/>
        <end position="175"/>
    </location>
</feature>
<dbReference type="EMBL" id="KQ086256">
    <property type="protein sequence ID" value="KLO05898.1"/>
    <property type="molecule type" value="Genomic_DNA"/>
</dbReference>
<accession>A0A0H2R8Z7</accession>
<reference evidence="2 3" key="1">
    <citation type="submission" date="2015-04" db="EMBL/GenBank/DDBJ databases">
        <title>Complete genome sequence of Schizopora paradoxa KUC8140, a cosmopolitan wood degrader in East Asia.</title>
        <authorList>
            <consortium name="DOE Joint Genome Institute"/>
            <person name="Min B."/>
            <person name="Park H."/>
            <person name="Jang Y."/>
            <person name="Kim J.-J."/>
            <person name="Kim K.H."/>
            <person name="Pangilinan J."/>
            <person name="Lipzen A."/>
            <person name="Riley R."/>
            <person name="Grigoriev I.V."/>
            <person name="Spatafora J.W."/>
            <person name="Choi I.-G."/>
        </authorList>
    </citation>
    <scope>NUCLEOTIDE SEQUENCE [LARGE SCALE GENOMIC DNA]</scope>
    <source>
        <strain evidence="2 3">KUC8140</strain>
    </source>
</reference>
<feature type="region of interest" description="Disordered" evidence="1">
    <location>
        <begin position="300"/>
        <end position="325"/>
    </location>
</feature>
<keyword evidence="3" id="KW-1185">Reference proteome</keyword>
<feature type="compositionally biased region" description="Polar residues" evidence="1">
    <location>
        <begin position="207"/>
        <end position="220"/>
    </location>
</feature>
<evidence type="ECO:0000256" key="1">
    <source>
        <dbReference type="SAM" id="MobiDB-lite"/>
    </source>
</evidence>